<dbReference type="EMBL" id="JADWDJ010000001">
    <property type="protein sequence ID" value="KAG5286803.1"/>
    <property type="molecule type" value="Genomic_DNA"/>
</dbReference>
<proteinExistence type="predicted"/>
<protein>
    <recommendedName>
        <fullName evidence="5">HECT domain-containing protein</fullName>
    </recommendedName>
</protein>
<feature type="domain" description="HECT" evidence="5">
    <location>
        <begin position="227"/>
        <end position="261"/>
    </location>
</feature>
<feature type="region of interest" description="Disordered" evidence="4">
    <location>
        <begin position="161"/>
        <end position="180"/>
    </location>
</feature>
<evidence type="ECO:0000259" key="5">
    <source>
        <dbReference type="PROSITE" id="PS50237"/>
    </source>
</evidence>
<keyword evidence="1" id="KW-0808">Transferase</keyword>
<organism evidence="6 7">
    <name type="scientific">Alosa alosa</name>
    <name type="common">allis shad</name>
    <dbReference type="NCBI Taxonomy" id="278164"/>
    <lineage>
        <taxon>Eukaryota</taxon>
        <taxon>Metazoa</taxon>
        <taxon>Chordata</taxon>
        <taxon>Craniata</taxon>
        <taxon>Vertebrata</taxon>
        <taxon>Euteleostomi</taxon>
        <taxon>Actinopterygii</taxon>
        <taxon>Neopterygii</taxon>
        <taxon>Teleostei</taxon>
        <taxon>Clupei</taxon>
        <taxon>Clupeiformes</taxon>
        <taxon>Clupeoidei</taxon>
        <taxon>Clupeidae</taxon>
        <taxon>Alosa</taxon>
    </lineage>
</organism>
<dbReference type="SUPFAM" id="SSF56204">
    <property type="entry name" value="Hect, E3 ligase catalytic domain"/>
    <property type="match status" value="1"/>
</dbReference>
<dbReference type="Proteomes" id="UP000823561">
    <property type="component" value="Chromosome 1"/>
</dbReference>
<reference evidence="6 7" key="1">
    <citation type="submission" date="2020-10" db="EMBL/GenBank/DDBJ databases">
        <title>Chromosome-scale genome assembly of the Allis shad, Alosa alosa.</title>
        <authorList>
            <person name="Margot Z."/>
            <person name="Christophe K."/>
            <person name="Cabau C."/>
            <person name="Louis A."/>
            <person name="Berthelot C."/>
            <person name="Parey E."/>
            <person name="Roest Crollius H."/>
            <person name="Montfort J."/>
            <person name="Robinson-Rechavi M."/>
            <person name="Bucao C."/>
            <person name="Bouchez O."/>
            <person name="Gislard M."/>
            <person name="Lluch J."/>
            <person name="Milhes M."/>
            <person name="Lampietro C."/>
            <person name="Lopez Roques C."/>
            <person name="Donnadieu C."/>
            <person name="Braasch I."/>
            <person name="Desvignes T."/>
            <person name="Postlethwait J."/>
            <person name="Bobe J."/>
            <person name="Guiguen Y."/>
        </authorList>
    </citation>
    <scope>NUCLEOTIDE SEQUENCE [LARGE SCALE GENOMIC DNA]</scope>
    <source>
        <strain evidence="6">M-15738</strain>
        <tissue evidence="6">Blood</tissue>
    </source>
</reference>
<evidence type="ECO:0000256" key="4">
    <source>
        <dbReference type="SAM" id="MobiDB-lite"/>
    </source>
</evidence>
<comment type="caution">
    <text evidence="6">The sequence shown here is derived from an EMBL/GenBank/DDBJ whole genome shotgun (WGS) entry which is preliminary data.</text>
</comment>
<evidence type="ECO:0000256" key="2">
    <source>
        <dbReference type="ARBA" id="ARBA00022786"/>
    </source>
</evidence>
<dbReference type="InterPro" id="IPR035983">
    <property type="entry name" value="Hect_E3_ubiquitin_ligase"/>
</dbReference>
<evidence type="ECO:0000313" key="6">
    <source>
        <dbReference type="EMBL" id="KAG5286803.1"/>
    </source>
</evidence>
<dbReference type="PROSITE" id="PS50237">
    <property type="entry name" value="HECT"/>
    <property type="match status" value="1"/>
</dbReference>
<dbReference type="InterPro" id="IPR000569">
    <property type="entry name" value="HECT_dom"/>
</dbReference>
<evidence type="ECO:0000256" key="1">
    <source>
        <dbReference type="ARBA" id="ARBA00022679"/>
    </source>
</evidence>
<dbReference type="AlphaFoldDB" id="A0AAV6HHT4"/>
<evidence type="ECO:0000256" key="3">
    <source>
        <dbReference type="PROSITE-ProRule" id="PRU00104"/>
    </source>
</evidence>
<dbReference type="GO" id="GO:0004842">
    <property type="term" value="F:ubiquitin-protein transferase activity"/>
    <property type="evidence" value="ECO:0007669"/>
    <property type="project" value="InterPro"/>
</dbReference>
<accession>A0AAV6HHT4</accession>
<gene>
    <name evidence="6" type="ORF">AALO_G00018960</name>
</gene>
<keyword evidence="2 3" id="KW-0833">Ubl conjugation pathway</keyword>
<comment type="caution">
    <text evidence="3">Lacks conserved residue(s) required for the propagation of feature annotation.</text>
</comment>
<keyword evidence="7" id="KW-1185">Reference proteome</keyword>
<evidence type="ECO:0000313" key="7">
    <source>
        <dbReference type="Proteomes" id="UP000823561"/>
    </source>
</evidence>
<name>A0AAV6HHT4_9TELE</name>
<sequence length="399" mass="43847">MNMKDGALKPVRGMVLPLIVHPLVEAEQLSKAAEQKMKDFNKNLQDGLYFLLYPDGTKIVNIPGTKTPFTLQAYKDALGKAFQRITVYICSAQDFYSQDISTDSSDTEVTITSGSAAKICSADTVAELSDSDAPGTSGGAMGTACYSKYTELYAPIVIEDDEDSDSEGASQDFVKDPEGEHKSVSEIIANLALQIDHKAISRFNICRSEIWDGAVRGFKRGTFSEAKDLLVKFSDDEGRFEEGLDTGGPKREFLSLLMKTLSSRPIFDGPPESRYIVYNSTAIREDEYRLAGMMIAVSIVNGGPAPNFLSQDLVNYISGQPTFKGSVGDITDEEIGKVLKEIQNASSLETLQDLIVGNSTMLQTAGCFRHIKSVKEKDSVVTEYLKWYIIDRNHSAIER</sequence>
<dbReference type="Gene3D" id="3.90.1750.10">
    <property type="entry name" value="Hect, E3 ligase catalytic domains"/>
    <property type="match status" value="1"/>
</dbReference>